<evidence type="ECO:0000256" key="7">
    <source>
        <dbReference type="ARBA" id="ARBA00022833"/>
    </source>
</evidence>
<evidence type="ECO:0000313" key="12">
    <source>
        <dbReference type="Ensembl" id="ENSHHUP00000039987.1"/>
    </source>
</evidence>
<dbReference type="Pfam" id="PF18102">
    <property type="entry name" value="DTC"/>
    <property type="match status" value="1"/>
</dbReference>
<comment type="similarity">
    <text evidence="3 9">Belongs to the Deltex family.</text>
</comment>
<sequence>MAQNDVDMMDVDDNNSDPALAASGVPHYPQRESPCPHGRGDRTYSSGTNGEPVIVTQPYSCPTSHTQSTVFTDDKQKDLYLTDDESEEGTDTAPQGTDLYRSKEEIEGNEMSVDPPAGRATGSNKDRQSQRDQHSTINSQRTQDVDLNQDKVEERKQSSASPDEATVYVTVKWPSKDLPPKWESTLEKTLQSWFNKDFGDKTTDCTLKGLCCNGLWAEVKITPSTDLEVLLNQRATQMTFKDQAKTTATVQFHKTAPSTLWNQSNCKPSSMDGSPPTSHTPQDVKFPVTVNTIIDLSGIPHEAQVALQTRFSQYRTSHSLTFTGNFEEVEKFHREVNKVIKEAEAGPAGDWNGLAATPSMTHKGMKTHEAPGQKEISFPVPLTLFWYLNRAYQKEMEDIEKINGVKINAEVKVSIKKDTEKTGRDFLLPEAYQEFINLFRKCAGDFDSISAHLPQMNPEDLQNTLKNIQNEESRLVLNVSANGCNVFGPKQSMVAVGKAFGVGHSSTVKTFGMDHRSKDEAFESGRRSTEIPQKIVLDIKDPLVSSGLSMDLAHWELIKNIFDEKITEIQNTFGVVFMDNPSQGKIRVTTRPIKSQHTASLESHAIRALLHLYQKVATSTMSCYLLDTTQAGTVGDMLEKIRSRHHCVGAGANYGPWRLIGLPEHLGPAVKELEEKLGGPVFKEEDKQRIGYPKDFNTGAAEGGAAGDEGETCPICMDIFTNKEKLSCTHEFCKECLRRSEETMGPSCPVCKDVYGKVEGDQPDGTMTHTTSYTNLPGFTQCDTIVINYDIPDGKQTKKHPNPGKHFYGTKRRAYLPNNIEGNEVLKLLKKAFNQRLIFTVGISRTTGAENTVTWNDIHHKTNIDGGAQNFGYPDHDYLSRVKDELKAKGIK</sequence>
<evidence type="ECO:0000259" key="11">
    <source>
        <dbReference type="PROSITE" id="PS50089"/>
    </source>
</evidence>
<feature type="region of interest" description="Disordered" evidence="10">
    <location>
        <begin position="261"/>
        <end position="284"/>
    </location>
</feature>
<dbReference type="InterPro" id="IPR039399">
    <property type="entry name" value="Deltex_C_sf"/>
</dbReference>
<feature type="compositionally biased region" description="Polar residues" evidence="10">
    <location>
        <begin position="57"/>
        <end position="71"/>
    </location>
</feature>
<comment type="pathway">
    <text evidence="2 9">Protein modification; protein ubiquitination.</text>
</comment>
<reference evidence="12" key="2">
    <citation type="submission" date="2025-08" db="UniProtKB">
        <authorList>
            <consortium name="Ensembl"/>
        </authorList>
    </citation>
    <scope>IDENTIFICATION</scope>
</reference>
<reference evidence="12" key="3">
    <citation type="submission" date="2025-09" db="UniProtKB">
        <authorList>
            <consortium name="Ensembl"/>
        </authorList>
    </citation>
    <scope>IDENTIFICATION</scope>
</reference>
<dbReference type="InterPro" id="IPR039398">
    <property type="entry name" value="Deltex_fam"/>
</dbReference>
<dbReference type="InterPro" id="IPR001841">
    <property type="entry name" value="Znf_RING"/>
</dbReference>
<comment type="subcellular location">
    <subcellularLocation>
        <location evidence="9">Cytoplasm</location>
    </subcellularLocation>
</comment>
<dbReference type="GO" id="GO:0005737">
    <property type="term" value="C:cytoplasm"/>
    <property type="evidence" value="ECO:0007669"/>
    <property type="project" value="UniProtKB-SubCell"/>
</dbReference>
<evidence type="ECO:0000256" key="4">
    <source>
        <dbReference type="ARBA" id="ARBA00022679"/>
    </source>
</evidence>
<dbReference type="UniPathway" id="UPA00143"/>
<keyword evidence="4 9" id="KW-0808">Transferase</keyword>
<keyword evidence="9" id="KW-0963">Cytoplasm</keyword>
<feature type="compositionally biased region" description="Basic and acidic residues" evidence="10">
    <location>
        <begin position="124"/>
        <end position="134"/>
    </location>
</feature>
<dbReference type="InterPro" id="IPR039396">
    <property type="entry name" value="Deltex_C"/>
</dbReference>
<dbReference type="SUPFAM" id="SSF57850">
    <property type="entry name" value="RING/U-box"/>
    <property type="match status" value="1"/>
</dbReference>
<dbReference type="CDD" id="cd09633">
    <property type="entry name" value="Deltex_C"/>
    <property type="match status" value="1"/>
</dbReference>
<dbReference type="Ensembl" id="ENSHHUT00000041538.1">
    <property type="protein sequence ID" value="ENSHHUP00000039987.1"/>
    <property type="gene ID" value="ENSHHUG00000024776.1"/>
</dbReference>
<dbReference type="PROSITE" id="PS00518">
    <property type="entry name" value="ZF_RING_1"/>
    <property type="match status" value="1"/>
</dbReference>
<reference evidence="13" key="1">
    <citation type="submission" date="2018-06" db="EMBL/GenBank/DDBJ databases">
        <title>Genome assembly of Danube salmon.</title>
        <authorList>
            <person name="Macqueen D.J."/>
            <person name="Gundappa M.K."/>
        </authorList>
    </citation>
    <scope>NUCLEOTIDE SEQUENCE [LARGE SCALE GENOMIC DNA]</scope>
</reference>
<keyword evidence="13" id="KW-1185">Reference proteome</keyword>
<feature type="compositionally biased region" description="Basic and acidic residues" evidence="10">
    <location>
        <begin position="148"/>
        <end position="157"/>
    </location>
</feature>
<evidence type="ECO:0000256" key="5">
    <source>
        <dbReference type="ARBA" id="ARBA00022723"/>
    </source>
</evidence>
<dbReference type="GO" id="GO:0008270">
    <property type="term" value="F:zinc ion binding"/>
    <property type="evidence" value="ECO:0007669"/>
    <property type="project" value="UniProtKB-KW"/>
</dbReference>
<dbReference type="InterPro" id="IPR017907">
    <property type="entry name" value="Znf_RING_CS"/>
</dbReference>
<evidence type="ECO:0000256" key="1">
    <source>
        <dbReference type="ARBA" id="ARBA00000900"/>
    </source>
</evidence>
<feature type="domain" description="RING-type" evidence="11">
    <location>
        <begin position="713"/>
        <end position="752"/>
    </location>
</feature>
<evidence type="ECO:0000256" key="9">
    <source>
        <dbReference type="RuleBase" id="RU367105"/>
    </source>
</evidence>
<dbReference type="GO" id="GO:0007219">
    <property type="term" value="P:Notch signaling pathway"/>
    <property type="evidence" value="ECO:0007669"/>
    <property type="project" value="InterPro"/>
</dbReference>
<dbReference type="GO" id="GO:0016567">
    <property type="term" value="P:protein ubiquitination"/>
    <property type="evidence" value="ECO:0007669"/>
    <property type="project" value="UniProtKB-UniRule"/>
</dbReference>
<keyword evidence="5 9" id="KW-0479">Metal-binding</keyword>
<protein>
    <recommendedName>
        <fullName evidence="9">E3 ubiquitin-protein ligase</fullName>
        <ecNumber evidence="9">2.3.2.27</ecNumber>
    </recommendedName>
</protein>
<dbReference type="STRING" id="62062.ENSHHUP00000039987"/>
<dbReference type="Gene3D" id="3.30.40.10">
    <property type="entry name" value="Zinc/RING finger domain, C3HC4 (zinc finger)"/>
    <property type="match status" value="1"/>
</dbReference>
<dbReference type="Gene3D" id="3.30.390.130">
    <property type="match status" value="1"/>
</dbReference>
<accession>A0A4W5MNF5</accession>
<organism evidence="12 13">
    <name type="scientific">Hucho hucho</name>
    <name type="common">huchen</name>
    <dbReference type="NCBI Taxonomy" id="62062"/>
    <lineage>
        <taxon>Eukaryota</taxon>
        <taxon>Metazoa</taxon>
        <taxon>Chordata</taxon>
        <taxon>Craniata</taxon>
        <taxon>Vertebrata</taxon>
        <taxon>Euteleostomi</taxon>
        <taxon>Actinopterygii</taxon>
        <taxon>Neopterygii</taxon>
        <taxon>Teleostei</taxon>
        <taxon>Protacanthopterygii</taxon>
        <taxon>Salmoniformes</taxon>
        <taxon>Salmonidae</taxon>
        <taxon>Salmoninae</taxon>
        <taxon>Hucho</taxon>
    </lineage>
</organism>
<dbReference type="EC" id="2.3.2.27" evidence="9"/>
<dbReference type="SMART" id="SM00184">
    <property type="entry name" value="RING"/>
    <property type="match status" value="1"/>
</dbReference>
<feature type="compositionally biased region" description="Polar residues" evidence="10">
    <location>
        <begin position="135"/>
        <end position="146"/>
    </location>
</feature>
<keyword evidence="6 8" id="KW-0863">Zinc-finger</keyword>
<dbReference type="InterPro" id="IPR027370">
    <property type="entry name" value="Znf-RING_euk"/>
</dbReference>
<dbReference type="PROSITE" id="PS50089">
    <property type="entry name" value="ZF_RING_2"/>
    <property type="match status" value="1"/>
</dbReference>
<evidence type="ECO:0000256" key="3">
    <source>
        <dbReference type="ARBA" id="ARBA00009413"/>
    </source>
</evidence>
<dbReference type="GeneTree" id="ENSGT00940000154578"/>
<name>A0A4W5MNF5_9TELE</name>
<comment type="catalytic activity">
    <reaction evidence="1 9">
        <text>S-ubiquitinyl-[E2 ubiquitin-conjugating enzyme]-L-cysteine + [acceptor protein]-L-lysine = [E2 ubiquitin-conjugating enzyme]-L-cysteine + N(6)-ubiquitinyl-[acceptor protein]-L-lysine.</text>
        <dbReference type="EC" id="2.3.2.27"/>
    </reaction>
</comment>
<proteinExistence type="inferred from homology"/>
<evidence type="ECO:0000256" key="6">
    <source>
        <dbReference type="ARBA" id="ARBA00022771"/>
    </source>
</evidence>
<evidence type="ECO:0000313" key="13">
    <source>
        <dbReference type="Proteomes" id="UP000314982"/>
    </source>
</evidence>
<dbReference type="InterPro" id="IPR013083">
    <property type="entry name" value="Znf_RING/FYVE/PHD"/>
</dbReference>
<dbReference type="AlphaFoldDB" id="A0A4W5MNF5"/>
<dbReference type="GO" id="GO:0061630">
    <property type="term" value="F:ubiquitin protein ligase activity"/>
    <property type="evidence" value="ECO:0007669"/>
    <property type="project" value="UniProtKB-UniRule"/>
</dbReference>
<dbReference type="PANTHER" id="PTHR12622">
    <property type="entry name" value="DELTEX-RELATED"/>
    <property type="match status" value="1"/>
</dbReference>
<evidence type="ECO:0000256" key="2">
    <source>
        <dbReference type="ARBA" id="ARBA00004906"/>
    </source>
</evidence>
<feature type="compositionally biased region" description="Acidic residues" evidence="10">
    <location>
        <begin position="81"/>
        <end position="90"/>
    </location>
</feature>
<feature type="compositionally biased region" description="Polar residues" evidence="10">
    <location>
        <begin position="261"/>
        <end position="281"/>
    </location>
</feature>
<keyword evidence="7 9" id="KW-0862">Zinc</keyword>
<feature type="region of interest" description="Disordered" evidence="10">
    <location>
        <begin position="1"/>
        <end position="163"/>
    </location>
</feature>
<dbReference type="InterPro" id="IPR048409">
    <property type="entry name" value="DTX3L_KH-like"/>
</dbReference>
<evidence type="ECO:0000256" key="8">
    <source>
        <dbReference type="PROSITE-ProRule" id="PRU00175"/>
    </source>
</evidence>
<dbReference type="Pfam" id="PF13445">
    <property type="entry name" value="zf-RING_UBOX"/>
    <property type="match status" value="1"/>
</dbReference>
<dbReference type="Proteomes" id="UP000314982">
    <property type="component" value="Unassembled WGS sequence"/>
</dbReference>
<dbReference type="Pfam" id="PF21718">
    <property type="entry name" value="KH_DTX3L"/>
    <property type="match status" value="1"/>
</dbReference>
<evidence type="ECO:0000256" key="10">
    <source>
        <dbReference type="SAM" id="MobiDB-lite"/>
    </source>
</evidence>